<dbReference type="InterPro" id="IPR041657">
    <property type="entry name" value="HTH_17"/>
</dbReference>
<name>A0A3S4VFV4_9ACTO</name>
<dbReference type="EMBL" id="LR134476">
    <property type="protein sequence ID" value="VEI13202.1"/>
    <property type="molecule type" value="Genomic_DNA"/>
</dbReference>
<dbReference type="OrthoDB" id="4463966at2"/>
<protein>
    <recommendedName>
        <fullName evidence="1">Helix-turn-helix domain-containing protein</fullName>
    </recommendedName>
</protein>
<dbReference type="RefSeq" id="WP_126416344.1">
    <property type="nucleotide sequence ID" value="NZ_LR134476.1"/>
</dbReference>
<sequence>MQYTATVDVATNLDVDDALDRLAPYHGAIGESRNGYRAVFTYEADTLSEAVASATRIAETIGTPYAIETAPTDLVDSDTAYGDIPPLVSVSEAAELLGITAQAVNKRLNSGTLPGRKVGNTWVIPLHSVL</sequence>
<gene>
    <name evidence="2" type="ORF">NCTC13354_00913</name>
</gene>
<evidence type="ECO:0000259" key="1">
    <source>
        <dbReference type="Pfam" id="PF12728"/>
    </source>
</evidence>
<evidence type="ECO:0000313" key="2">
    <source>
        <dbReference type="EMBL" id="VEI13202.1"/>
    </source>
</evidence>
<proteinExistence type="predicted"/>
<dbReference type="Proteomes" id="UP000269542">
    <property type="component" value="Chromosome"/>
</dbReference>
<keyword evidence="3" id="KW-1185">Reference proteome</keyword>
<evidence type="ECO:0000313" key="3">
    <source>
        <dbReference type="Proteomes" id="UP000269542"/>
    </source>
</evidence>
<organism evidence="2 3">
    <name type="scientific">Trueperella bialowiezensis</name>
    <dbReference type="NCBI Taxonomy" id="312285"/>
    <lineage>
        <taxon>Bacteria</taxon>
        <taxon>Bacillati</taxon>
        <taxon>Actinomycetota</taxon>
        <taxon>Actinomycetes</taxon>
        <taxon>Actinomycetales</taxon>
        <taxon>Actinomycetaceae</taxon>
        <taxon>Trueperella</taxon>
    </lineage>
</organism>
<accession>A0A3S4VFV4</accession>
<dbReference type="KEGG" id="tbw:NCTC13354_00913"/>
<reference evidence="2 3" key="1">
    <citation type="submission" date="2018-12" db="EMBL/GenBank/DDBJ databases">
        <authorList>
            <consortium name="Pathogen Informatics"/>
        </authorList>
    </citation>
    <scope>NUCLEOTIDE SEQUENCE [LARGE SCALE GENOMIC DNA]</scope>
    <source>
        <strain evidence="2 3">NCTC13354</strain>
    </source>
</reference>
<feature type="domain" description="Helix-turn-helix" evidence="1">
    <location>
        <begin position="88"/>
        <end position="129"/>
    </location>
</feature>
<dbReference type="AlphaFoldDB" id="A0A3S4VFV4"/>
<dbReference type="Pfam" id="PF12728">
    <property type="entry name" value="HTH_17"/>
    <property type="match status" value="1"/>
</dbReference>